<dbReference type="EMBL" id="CTEE01000001">
    <property type="protein sequence ID" value="CQD22564.1"/>
    <property type="molecule type" value="Genomic_DNA"/>
</dbReference>
<dbReference type="Proteomes" id="UP000199251">
    <property type="component" value="Unassembled WGS sequence"/>
</dbReference>
<proteinExistence type="predicted"/>
<feature type="region of interest" description="Disordered" evidence="1">
    <location>
        <begin position="60"/>
        <end position="82"/>
    </location>
</feature>
<name>A0A0E4CR19_MYCLN</name>
<dbReference type="STRING" id="141349.BN1232_05665"/>
<sequence>MCVPRLSTLKPSWPEWTEPFGRSGWREVYDEYDDPVPRRMVAMPDSENVDRALPFREYRPRYRNPGQRGSATDSRRFPVVGKVNPRTHPIAAGVERQLDFGAVAVKLHSVHGVFSPADLDVRPSVKCAPSAGCR</sequence>
<evidence type="ECO:0000256" key="1">
    <source>
        <dbReference type="SAM" id="MobiDB-lite"/>
    </source>
</evidence>
<protein>
    <submittedName>
        <fullName evidence="2">Uncharacterized protein</fullName>
    </submittedName>
</protein>
<evidence type="ECO:0000313" key="3">
    <source>
        <dbReference type="Proteomes" id="UP000199251"/>
    </source>
</evidence>
<gene>
    <name evidence="2" type="ORF">BN1232_05665</name>
</gene>
<reference evidence="2 3" key="1">
    <citation type="submission" date="2015-03" db="EMBL/GenBank/DDBJ databases">
        <authorList>
            <person name="Urmite Genomes"/>
        </authorList>
    </citation>
    <scope>NUCLEOTIDE SEQUENCE [LARGE SCALE GENOMIC DNA]</scope>
    <source>
        <strain evidence="2 3">CSUR P1491</strain>
    </source>
</reference>
<organism evidence="2 3">
    <name type="scientific">Mycobacterium lentiflavum</name>
    <dbReference type="NCBI Taxonomy" id="141349"/>
    <lineage>
        <taxon>Bacteria</taxon>
        <taxon>Bacillati</taxon>
        <taxon>Actinomycetota</taxon>
        <taxon>Actinomycetes</taxon>
        <taxon>Mycobacteriales</taxon>
        <taxon>Mycobacteriaceae</taxon>
        <taxon>Mycobacterium</taxon>
        <taxon>Mycobacterium simiae complex</taxon>
    </lineage>
</organism>
<evidence type="ECO:0000313" key="2">
    <source>
        <dbReference type="EMBL" id="CQD22564.1"/>
    </source>
</evidence>
<dbReference type="AlphaFoldDB" id="A0A0E4CR19"/>
<accession>A0A0E4CR19</accession>